<keyword evidence="5" id="KW-1185">Reference proteome</keyword>
<sequence length="231" mass="24968">MKAMILAAGLGTRMRPLTDTCPKPLLKAADKPLIDYHLERLAKAGVGEVVVNASWLAERLQDYLGDGSRYGLSLRLSLEAEPLETAGGIVQALPLLGEEPFLLVNGDVWTDYPFAQLLSATTAAQSGGAHLVLIDNPPHHPEGDFVLSEGRVGEQGEGARLTYSGISVWHPRCFTGLDAGRRALKPIMLEAMARQQLSGEYFAGRWWDIGTPQRLAQLDTLLREEAAGALG</sequence>
<reference evidence="4 5" key="1">
    <citation type="submission" date="2020-12" db="EMBL/GenBank/DDBJ databases">
        <authorList>
            <person name="Shan Y."/>
        </authorList>
    </citation>
    <scope>NUCLEOTIDE SEQUENCE [LARGE SCALE GENOMIC DNA]</scope>
    <source>
        <strain evidence="5">csc3.9</strain>
    </source>
</reference>
<dbReference type="NCBIfam" id="NF045761">
    <property type="entry name" value="NAMPUrTaseMurU"/>
    <property type="match status" value="1"/>
</dbReference>
<evidence type="ECO:0000313" key="4">
    <source>
        <dbReference type="EMBL" id="QQD19395.1"/>
    </source>
</evidence>
<accession>A0A7T4R329</accession>
<dbReference type="InterPro" id="IPR005835">
    <property type="entry name" value="NTP_transferase_dom"/>
</dbReference>
<dbReference type="Pfam" id="PF00483">
    <property type="entry name" value="NTP_transferase"/>
    <property type="match status" value="1"/>
</dbReference>
<dbReference type="AlphaFoldDB" id="A0A7T4R329"/>
<gene>
    <name evidence="4" type="ORF">I6N98_05950</name>
</gene>
<dbReference type="SUPFAM" id="SSF53448">
    <property type="entry name" value="Nucleotide-diphospho-sugar transferases"/>
    <property type="match status" value="1"/>
</dbReference>
<dbReference type="GO" id="GO:0016779">
    <property type="term" value="F:nucleotidyltransferase activity"/>
    <property type="evidence" value="ECO:0007669"/>
    <property type="project" value="UniProtKB-KW"/>
</dbReference>
<keyword evidence="1 4" id="KW-0808">Transferase</keyword>
<dbReference type="InterPro" id="IPR029044">
    <property type="entry name" value="Nucleotide-diphossugar_trans"/>
</dbReference>
<dbReference type="CDD" id="cd06422">
    <property type="entry name" value="NTP_transferase_like_1"/>
    <property type="match status" value="1"/>
</dbReference>
<dbReference type="PANTHER" id="PTHR43584:SF8">
    <property type="entry name" value="N-ACETYLMURAMATE ALPHA-1-PHOSPHATE URIDYLYLTRANSFERASE"/>
    <property type="match status" value="1"/>
</dbReference>
<dbReference type="Proteomes" id="UP000596063">
    <property type="component" value="Chromosome"/>
</dbReference>
<proteinExistence type="predicted"/>
<feature type="domain" description="Nucleotidyl transferase" evidence="3">
    <location>
        <begin position="2"/>
        <end position="138"/>
    </location>
</feature>
<dbReference type="InterPro" id="IPR054790">
    <property type="entry name" value="MurU"/>
</dbReference>
<organism evidence="4 5">
    <name type="scientific">Spongiibacter nanhainus</name>
    <dbReference type="NCBI Taxonomy" id="2794344"/>
    <lineage>
        <taxon>Bacteria</taxon>
        <taxon>Pseudomonadati</taxon>
        <taxon>Pseudomonadota</taxon>
        <taxon>Gammaproteobacteria</taxon>
        <taxon>Cellvibrionales</taxon>
        <taxon>Spongiibacteraceae</taxon>
        <taxon>Spongiibacter</taxon>
    </lineage>
</organism>
<name>A0A7T4R329_9GAMM</name>
<dbReference type="PANTHER" id="PTHR43584">
    <property type="entry name" value="NUCLEOTIDYL TRANSFERASE"/>
    <property type="match status" value="1"/>
</dbReference>
<dbReference type="InterPro" id="IPR050065">
    <property type="entry name" value="GlmU-like"/>
</dbReference>
<dbReference type="EMBL" id="CP066167">
    <property type="protein sequence ID" value="QQD19395.1"/>
    <property type="molecule type" value="Genomic_DNA"/>
</dbReference>
<evidence type="ECO:0000256" key="2">
    <source>
        <dbReference type="ARBA" id="ARBA00022695"/>
    </source>
</evidence>
<evidence type="ECO:0000256" key="1">
    <source>
        <dbReference type="ARBA" id="ARBA00022679"/>
    </source>
</evidence>
<dbReference type="Gene3D" id="3.90.550.10">
    <property type="entry name" value="Spore Coat Polysaccharide Biosynthesis Protein SpsA, Chain A"/>
    <property type="match status" value="1"/>
</dbReference>
<keyword evidence="2" id="KW-0548">Nucleotidyltransferase</keyword>
<evidence type="ECO:0000313" key="5">
    <source>
        <dbReference type="Proteomes" id="UP000596063"/>
    </source>
</evidence>
<evidence type="ECO:0000259" key="3">
    <source>
        <dbReference type="Pfam" id="PF00483"/>
    </source>
</evidence>
<dbReference type="KEGG" id="snan:I6N98_05950"/>
<protein>
    <submittedName>
        <fullName evidence="4">Nucleotidyltransferase family protein</fullName>
    </submittedName>
</protein>